<feature type="compositionally biased region" description="Low complexity" evidence="2">
    <location>
        <begin position="320"/>
        <end position="352"/>
    </location>
</feature>
<keyword evidence="1" id="KW-0175">Coiled coil</keyword>
<keyword evidence="4" id="KW-1185">Reference proteome</keyword>
<evidence type="ECO:0000256" key="2">
    <source>
        <dbReference type="SAM" id="MobiDB-lite"/>
    </source>
</evidence>
<evidence type="ECO:0000256" key="1">
    <source>
        <dbReference type="SAM" id="Coils"/>
    </source>
</evidence>
<accession>A0A0L0TED6</accession>
<dbReference type="AlphaFoldDB" id="A0A0L0TED6"/>
<evidence type="ECO:0000313" key="4">
    <source>
        <dbReference type="Proteomes" id="UP000054350"/>
    </source>
</evidence>
<feature type="compositionally biased region" description="Low complexity" evidence="2">
    <location>
        <begin position="51"/>
        <end position="67"/>
    </location>
</feature>
<feature type="compositionally biased region" description="Basic and acidic residues" evidence="2">
    <location>
        <begin position="207"/>
        <end position="226"/>
    </location>
</feature>
<dbReference type="EMBL" id="GG745387">
    <property type="protein sequence ID" value="KNE73035.1"/>
    <property type="molecule type" value="Genomic_DNA"/>
</dbReference>
<feature type="compositionally biased region" description="Low complexity" evidence="2">
    <location>
        <begin position="411"/>
        <end position="421"/>
    </location>
</feature>
<feature type="compositionally biased region" description="Basic residues" evidence="2">
    <location>
        <begin position="68"/>
        <end position="79"/>
    </location>
</feature>
<dbReference type="Proteomes" id="UP000054350">
    <property type="component" value="Unassembled WGS sequence"/>
</dbReference>
<feature type="compositionally biased region" description="Polar residues" evidence="2">
    <location>
        <begin position="375"/>
        <end position="385"/>
    </location>
</feature>
<name>A0A0L0TED6_ALLM3</name>
<feature type="region of interest" description="Disordered" evidence="2">
    <location>
        <begin position="750"/>
        <end position="776"/>
    </location>
</feature>
<organism evidence="3 4">
    <name type="scientific">Allomyces macrogynus (strain ATCC 38327)</name>
    <name type="common">Allomyces javanicus var. macrogynus</name>
    <dbReference type="NCBI Taxonomy" id="578462"/>
    <lineage>
        <taxon>Eukaryota</taxon>
        <taxon>Fungi</taxon>
        <taxon>Fungi incertae sedis</taxon>
        <taxon>Blastocladiomycota</taxon>
        <taxon>Blastocladiomycetes</taxon>
        <taxon>Blastocladiales</taxon>
        <taxon>Blastocladiaceae</taxon>
        <taxon>Allomyces</taxon>
    </lineage>
</organism>
<feature type="region of interest" description="Disordered" evidence="2">
    <location>
        <begin position="320"/>
        <end position="391"/>
    </location>
</feature>
<feature type="coiled-coil region" evidence="1">
    <location>
        <begin position="582"/>
        <end position="718"/>
    </location>
</feature>
<feature type="compositionally biased region" description="Polar residues" evidence="2">
    <location>
        <begin position="493"/>
        <end position="527"/>
    </location>
</feature>
<feature type="region of interest" description="Disordered" evidence="2">
    <location>
        <begin position="489"/>
        <end position="551"/>
    </location>
</feature>
<protein>
    <submittedName>
        <fullName evidence="3">Uncharacterized protein</fullName>
    </submittedName>
</protein>
<feature type="region of interest" description="Disordered" evidence="2">
    <location>
        <begin position="1"/>
        <end position="27"/>
    </location>
</feature>
<reference evidence="3 4" key="1">
    <citation type="submission" date="2009-11" db="EMBL/GenBank/DDBJ databases">
        <title>Annotation of Allomyces macrogynus ATCC 38327.</title>
        <authorList>
            <consortium name="The Broad Institute Genome Sequencing Platform"/>
            <person name="Russ C."/>
            <person name="Cuomo C."/>
            <person name="Burger G."/>
            <person name="Gray M.W."/>
            <person name="Holland P.W.H."/>
            <person name="King N."/>
            <person name="Lang F.B.F."/>
            <person name="Roger A.J."/>
            <person name="Ruiz-Trillo I."/>
            <person name="Young S.K."/>
            <person name="Zeng Q."/>
            <person name="Gargeya S."/>
            <person name="Fitzgerald M."/>
            <person name="Haas B."/>
            <person name="Abouelleil A."/>
            <person name="Alvarado L."/>
            <person name="Arachchi H.M."/>
            <person name="Berlin A."/>
            <person name="Chapman S.B."/>
            <person name="Gearin G."/>
            <person name="Goldberg J."/>
            <person name="Griggs A."/>
            <person name="Gujja S."/>
            <person name="Hansen M."/>
            <person name="Heiman D."/>
            <person name="Howarth C."/>
            <person name="Larimer J."/>
            <person name="Lui A."/>
            <person name="MacDonald P.J.P."/>
            <person name="McCowen C."/>
            <person name="Montmayeur A."/>
            <person name="Murphy C."/>
            <person name="Neiman D."/>
            <person name="Pearson M."/>
            <person name="Priest M."/>
            <person name="Roberts A."/>
            <person name="Saif S."/>
            <person name="Shea T."/>
            <person name="Sisk P."/>
            <person name="Stolte C."/>
            <person name="Sykes S."/>
            <person name="Wortman J."/>
            <person name="Nusbaum C."/>
            <person name="Birren B."/>
        </authorList>
    </citation>
    <scope>NUCLEOTIDE SEQUENCE [LARGE SCALE GENOMIC DNA]</scope>
    <source>
        <strain evidence="3 4">ATCC 38327</strain>
    </source>
</reference>
<feature type="compositionally biased region" description="Low complexity" evidence="2">
    <location>
        <begin position="362"/>
        <end position="374"/>
    </location>
</feature>
<reference evidence="4" key="2">
    <citation type="submission" date="2009-11" db="EMBL/GenBank/DDBJ databases">
        <title>The Genome Sequence of Allomyces macrogynus strain ATCC 38327.</title>
        <authorList>
            <consortium name="The Broad Institute Genome Sequencing Platform"/>
            <person name="Russ C."/>
            <person name="Cuomo C."/>
            <person name="Shea T."/>
            <person name="Young S.K."/>
            <person name="Zeng Q."/>
            <person name="Koehrsen M."/>
            <person name="Haas B."/>
            <person name="Borodovsky M."/>
            <person name="Guigo R."/>
            <person name="Alvarado L."/>
            <person name="Berlin A."/>
            <person name="Borenstein D."/>
            <person name="Chen Z."/>
            <person name="Engels R."/>
            <person name="Freedman E."/>
            <person name="Gellesch M."/>
            <person name="Goldberg J."/>
            <person name="Griggs A."/>
            <person name="Gujja S."/>
            <person name="Heiman D."/>
            <person name="Hepburn T."/>
            <person name="Howarth C."/>
            <person name="Jen D."/>
            <person name="Larson L."/>
            <person name="Lewis B."/>
            <person name="Mehta T."/>
            <person name="Park D."/>
            <person name="Pearson M."/>
            <person name="Roberts A."/>
            <person name="Saif S."/>
            <person name="Shenoy N."/>
            <person name="Sisk P."/>
            <person name="Stolte C."/>
            <person name="Sykes S."/>
            <person name="Walk T."/>
            <person name="White J."/>
            <person name="Yandava C."/>
            <person name="Burger G."/>
            <person name="Gray M.W."/>
            <person name="Holland P.W.H."/>
            <person name="King N."/>
            <person name="Lang F.B.F."/>
            <person name="Roger A.J."/>
            <person name="Ruiz-Trillo I."/>
            <person name="Lander E."/>
            <person name="Nusbaum C."/>
        </authorList>
    </citation>
    <scope>NUCLEOTIDE SEQUENCE [LARGE SCALE GENOMIC DNA]</scope>
    <source>
        <strain evidence="4">ATCC 38327</strain>
    </source>
</reference>
<feature type="region of interest" description="Disordered" evidence="2">
    <location>
        <begin position="46"/>
        <end position="92"/>
    </location>
</feature>
<feature type="region of interest" description="Disordered" evidence="2">
    <location>
        <begin position="832"/>
        <end position="851"/>
    </location>
</feature>
<feature type="region of interest" description="Disordered" evidence="2">
    <location>
        <begin position="137"/>
        <end position="247"/>
    </location>
</feature>
<dbReference type="OrthoDB" id="5590666at2759"/>
<feature type="region of interest" description="Disordered" evidence="2">
    <location>
        <begin position="409"/>
        <end position="433"/>
    </location>
</feature>
<gene>
    <name evidence="3" type="ORF">AMAG_17305</name>
</gene>
<dbReference type="VEuPathDB" id="FungiDB:AMAG_17305"/>
<proteinExistence type="predicted"/>
<sequence length="851" mass="85866">MAEHHRTVTTSSEISVGDISSLSGDDDDLLPDEDSLYRAIAAHPTGHGHHYAPSSSAAAISAAGSSHALHHPGHYHHAAHGGGGAPPVPQPPSGLYSVPAAVNSAVSLRQALAADPALALAAASSFAGLRLGADTAPAQPVPATPPTHSEATTLGDVLSSSQGSSPLVARAPRLIPDSPTGKPRSSGTDSLIAFLNSNPPEPTVHGSKKDKGMRGLFKWKRDKDRAGQGGVRDTPGKPRKPKMGVPGQEPKFVLLQVPYDQVASATSSASSASGTAEKVGGVGTGVAGPVPYGYASGNGARNAAYLGGNASAADMYTNASASSSSASTGTGTDPQQQQQQPQSQPQQTQDAPPSGPSPGPTDPAAAPPLAGAPLQRSNSRTSTMSRHQRRLASLMEQSAALESTMALRNGTDPAAPTATAPPVRPPRTSLETLDDPVSVFLGGAGGENGDFPPGAAIGRPHPPSSSTLVSSAARLSAGTAPPSWAAHRLSAMSGGTSSPLHDPTSPTGRAGSPVSNGYGSPHLSSGLGSVGRRKVRHVQTQTGSRGAVTREVQADLGPATASASASASAADSGNLTALQLQNTSLQSNVTTLSSEVTQLQAETASLTARLAAAEAELTRARNHAASVEMQYTDLHAAYVHQATLAQQLAEELTETRAELAQKVAEHAQQNDQFEHLSRLAHSKMCQLIVERMDHVRAIDELERRIARARDTLVRHRLDSVLADCGLFDAPVAVTSATAATAAAAAAAAAAAPPPPVTTAGAPTPALRATPSSSSLHTQYHAGDVGAVDSPSVRARPRVQFQGAAAEYSVSAGAATYYGGAASAVGTYPGAGAAGGGGQPPGGASRAPGGTM</sequence>
<feature type="compositionally biased region" description="Low complexity" evidence="2">
    <location>
        <begin position="841"/>
        <end position="851"/>
    </location>
</feature>
<evidence type="ECO:0000313" key="3">
    <source>
        <dbReference type="EMBL" id="KNE73035.1"/>
    </source>
</evidence>